<dbReference type="EMBL" id="JAVRRA010002006">
    <property type="protein sequence ID" value="KAK5278602.1"/>
    <property type="molecule type" value="Genomic_DNA"/>
</dbReference>
<evidence type="ECO:0000313" key="2">
    <source>
        <dbReference type="Proteomes" id="UP001357485"/>
    </source>
</evidence>
<proteinExistence type="predicted"/>
<accession>A0ABR0M3D7</accession>
<organism evidence="1 2">
    <name type="scientific">Cryomyces antarcticus</name>
    <dbReference type="NCBI Taxonomy" id="329879"/>
    <lineage>
        <taxon>Eukaryota</taxon>
        <taxon>Fungi</taxon>
        <taxon>Dikarya</taxon>
        <taxon>Ascomycota</taxon>
        <taxon>Pezizomycotina</taxon>
        <taxon>Dothideomycetes</taxon>
        <taxon>Dothideomycetes incertae sedis</taxon>
        <taxon>Cryomyces</taxon>
    </lineage>
</organism>
<sequence>MHLDLTFLPELQTICPQLQILHMDLTYYSQHENFDDSEPRYPCLLGPQDVPTWPSTLQRIEMIHLRKWDSQAAEAFFKSLIDSAESLPDLRHLVLKAELNIAWRDRAGFREQWIGRLRKVFLGVFPEPDPRLMSSKTFRLWKEKETA</sequence>
<reference evidence="1 2" key="1">
    <citation type="submission" date="2023-08" db="EMBL/GenBank/DDBJ databases">
        <title>Black Yeasts Isolated from many extreme environments.</title>
        <authorList>
            <person name="Coleine C."/>
            <person name="Stajich J.E."/>
            <person name="Selbmann L."/>
        </authorList>
    </citation>
    <scope>NUCLEOTIDE SEQUENCE [LARGE SCALE GENOMIC DNA]</scope>
    <source>
        <strain evidence="1 2">CCFEE 536</strain>
    </source>
</reference>
<feature type="non-terminal residue" evidence="1">
    <location>
        <position position="147"/>
    </location>
</feature>
<evidence type="ECO:0008006" key="3">
    <source>
        <dbReference type="Google" id="ProtNLM"/>
    </source>
</evidence>
<dbReference type="Proteomes" id="UP001357485">
    <property type="component" value="Unassembled WGS sequence"/>
</dbReference>
<keyword evidence="2" id="KW-1185">Reference proteome</keyword>
<protein>
    <recommendedName>
        <fullName evidence="3">F-box domain-containing protein</fullName>
    </recommendedName>
</protein>
<gene>
    <name evidence="1" type="ORF">LTR16_008436</name>
</gene>
<comment type="caution">
    <text evidence="1">The sequence shown here is derived from an EMBL/GenBank/DDBJ whole genome shotgun (WGS) entry which is preliminary data.</text>
</comment>
<name>A0ABR0M3D7_9PEZI</name>
<evidence type="ECO:0000313" key="1">
    <source>
        <dbReference type="EMBL" id="KAK5278602.1"/>
    </source>
</evidence>